<organism evidence="1 2">
    <name type="scientific">Leptospira interrogans str. 2006001854</name>
    <dbReference type="NCBI Taxonomy" id="1001590"/>
    <lineage>
        <taxon>Bacteria</taxon>
        <taxon>Pseudomonadati</taxon>
        <taxon>Spirochaetota</taxon>
        <taxon>Spirochaetia</taxon>
        <taxon>Leptospirales</taxon>
        <taxon>Leptospiraceae</taxon>
        <taxon>Leptospira</taxon>
    </lineage>
</organism>
<sequence>MTLRKEKSETTLIRKTNWKSKTRNWNNFAFLASHDLQEPFKNGI</sequence>
<protein>
    <submittedName>
        <fullName evidence="1">Uncharacterized protein</fullName>
    </submittedName>
</protein>
<dbReference type="EMBL" id="AFLW02000001">
    <property type="protein sequence ID" value="EMM84666.1"/>
    <property type="molecule type" value="Genomic_DNA"/>
</dbReference>
<evidence type="ECO:0000313" key="1">
    <source>
        <dbReference type="EMBL" id="EMM84666.1"/>
    </source>
</evidence>
<accession>M6H0G6</accession>
<name>M6H0G6_LEPIR</name>
<reference evidence="1 2" key="1">
    <citation type="submission" date="2013-01" db="EMBL/GenBank/DDBJ databases">
        <authorList>
            <person name="Harkins D.M."/>
            <person name="Durkin A.S."/>
            <person name="Brinkac L.M."/>
            <person name="Haft D.H."/>
            <person name="Selengut J.D."/>
            <person name="Sanka R."/>
            <person name="DePew J."/>
            <person name="Purushe J."/>
            <person name="Hospenthal D.R."/>
            <person name="Murray C.K."/>
            <person name="Pimentel G."/>
            <person name="Wasfy M."/>
            <person name="Parker T."/>
            <person name="Miller R.S."/>
            <person name="Vinetz J.M."/>
            <person name="Sutton G.G."/>
            <person name="Nierman W.C."/>
            <person name="Fouts D.E."/>
        </authorList>
    </citation>
    <scope>NUCLEOTIDE SEQUENCE [LARGE SCALE GENOMIC DNA]</scope>
    <source>
        <strain evidence="1 2">2006001854</strain>
    </source>
</reference>
<proteinExistence type="predicted"/>
<dbReference type="AlphaFoldDB" id="M6H0G6"/>
<comment type="caution">
    <text evidence="1">The sequence shown here is derived from an EMBL/GenBank/DDBJ whole genome shotgun (WGS) entry which is preliminary data.</text>
</comment>
<dbReference type="Proteomes" id="UP000012128">
    <property type="component" value="Unassembled WGS sequence"/>
</dbReference>
<evidence type="ECO:0000313" key="2">
    <source>
        <dbReference type="Proteomes" id="UP000012128"/>
    </source>
</evidence>
<gene>
    <name evidence="1" type="ORF">LEP1GSC037_1478</name>
</gene>